<dbReference type="EMBL" id="KN837292">
    <property type="protein sequence ID" value="KIJ29024.1"/>
    <property type="molecule type" value="Genomic_DNA"/>
</dbReference>
<feature type="compositionally biased region" description="Basic and acidic residues" evidence="1">
    <location>
        <begin position="544"/>
        <end position="580"/>
    </location>
</feature>
<evidence type="ECO:0000256" key="1">
    <source>
        <dbReference type="SAM" id="MobiDB-lite"/>
    </source>
</evidence>
<gene>
    <name evidence="3" type="ORF">M422DRAFT_269636</name>
</gene>
<dbReference type="PROSITE" id="PS51184">
    <property type="entry name" value="JMJC"/>
    <property type="match status" value="1"/>
</dbReference>
<feature type="compositionally biased region" description="Acidic residues" evidence="1">
    <location>
        <begin position="34"/>
        <end position="43"/>
    </location>
</feature>
<dbReference type="InterPro" id="IPR003347">
    <property type="entry name" value="JmjC_dom"/>
</dbReference>
<feature type="region of interest" description="Disordered" evidence="1">
    <location>
        <begin position="498"/>
        <end position="612"/>
    </location>
</feature>
<dbReference type="Gene3D" id="2.60.120.650">
    <property type="entry name" value="Cupin"/>
    <property type="match status" value="1"/>
</dbReference>
<accession>A0A0C9U475</accession>
<feature type="compositionally biased region" description="Polar residues" evidence="1">
    <location>
        <begin position="498"/>
        <end position="517"/>
    </location>
</feature>
<dbReference type="HOGENOM" id="CLU_010231_0_0_1"/>
<feature type="region of interest" description="Disordered" evidence="1">
    <location>
        <begin position="653"/>
        <end position="675"/>
    </location>
</feature>
<dbReference type="AlphaFoldDB" id="A0A0C9U475"/>
<dbReference type="Proteomes" id="UP000054279">
    <property type="component" value="Unassembled WGS sequence"/>
</dbReference>
<organism evidence="3 4">
    <name type="scientific">Sphaerobolus stellatus (strain SS14)</name>
    <dbReference type="NCBI Taxonomy" id="990650"/>
    <lineage>
        <taxon>Eukaryota</taxon>
        <taxon>Fungi</taxon>
        <taxon>Dikarya</taxon>
        <taxon>Basidiomycota</taxon>
        <taxon>Agaricomycotina</taxon>
        <taxon>Agaricomycetes</taxon>
        <taxon>Phallomycetidae</taxon>
        <taxon>Geastrales</taxon>
        <taxon>Sphaerobolaceae</taxon>
        <taxon>Sphaerobolus</taxon>
    </lineage>
</organism>
<feature type="domain" description="JmjC" evidence="2">
    <location>
        <begin position="781"/>
        <end position="967"/>
    </location>
</feature>
<evidence type="ECO:0000313" key="3">
    <source>
        <dbReference type="EMBL" id="KIJ29024.1"/>
    </source>
</evidence>
<dbReference type="OrthoDB" id="3270451at2759"/>
<evidence type="ECO:0000313" key="4">
    <source>
        <dbReference type="Proteomes" id="UP000054279"/>
    </source>
</evidence>
<name>A0A0C9U475_SPHS4</name>
<feature type="region of interest" description="Disordered" evidence="1">
    <location>
        <begin position="1"/>
        <end position="50"/>
    </location>
</feature>
<feature type="compositionally biased region" description="Acidic residues" evidence="1">
    <location>
        <begin position="582"/>
        <end position="606"/>
    </location>
</feature>
<sequence>MSSDGEIEDDINSYKLDRVPFPTEENSTITENEMGFDDTSVDPDNEHPQSLSSHGIITFPDYVPQAIHTLPKILPYTVYIASAQFYDDLFSMDQLDLVPIGQSYAQIIASRIKPFLPDAQSVLTLVARELDSVERHLVNNHKHFEESGLMDRSMCKSVPKQRFNFLPQLALTQLLDRLLWANKPSSYSRPNTKSYLHPDLGLDDVTLMKFKNAQEFFTWTDSRMDGAIRHFDALCGGLQQKVKWKPNAAEHISQTKETLDDIGLVVSEGSYQHVAGSSDIVIYGQHASIENTANLRQSQYASHLHGIVSAFQHGSIADIHLVFSNLWHIATSAFVLFNFDNSHYIKALQTALSNMDMHEKAVTPILTALAYLPVFALEPGLSVRNKRHSMRDFTMSKILMHSFKNPIATKDSHLQAERAIWICLTDMLASLNAMANLDLSNMYSQSVSFQLDQPWFLQLIQSLTDPALLTANSPINRESKKPWPFLHKVYPELASRSIDGSFSNTENAESFTDVGNSSKEKQGGNRRGKAANESLATKAAMETRIGKQGKEAEMHQETEEEREKDRKRAKAKENRNKNIEESYIEEEEEQEEGGEEEEDEEDEDPEERPIKRARFKSVSGVVVKREPVTVHMTNSYRFLDFINLTHEVDDDLPGLPEQKLSSSTNKSDSEDDEDRSKIEFNFYRAKCRPATLGNMDKLGRDGLPIGHIFPCSIKDRLSKSSVSRKEKELIRRLTADRPIQWVPDVIFSDLKTVSDYDDFELDVQDLRGTLMINVDVKHTISDNNALDYRSRDPTDMYSKSHMCVGSIRQGLTLKRKAMNYLDLNYASGGTDPAIRVLADDTLAMQHPIGRGFDPYETNWMICATAAAFHRAHMDCSDSLTWIKCLRGAKLWICAIPKKGYRLQGGIEDADPDDYDLIYFILEEDHYLTMDPGLVHFVLSLTDSVTQGGHFYNSEAFEKTMWARRNEHFYGHLNTNSAHPSNEWILHTLVIVYYQELLARFPKWLDKKHPGVKSSEYKAFADEWIQPRNMASLLIMCIFPEDFEAHPINKTPYPCHSSVLELREESHNKWHCSM</sequence>
<proteinExistence type="predicted"/>
<protein>
    <recommendedName>
        <fullName evidence="2">JmjC domain-containing protein</fullName>
    </recommendedName>
</protein>
<reference evidence="3 4" key="1">
    <citation type="submission" date="2014-06" db="EMBL/GenBank/DDBJ databases">
        <title>Evolutionary Origins and Diversification of the Mycorrhizal Mutualists.</title>
        <authorList>
            <consortium name="DOE Joint Genome Institute"/>
            <consortium name="Mycorrhizal Genomics Consortium"/>
            <person name="Kohler A."/>
            <person name="Kuo A."/>
            <person name="Nagy L.G."/>
            <person name="Floudas D."/>
            <person name="Copeland A."/>
            <person name="Barry K.W."/>
            <person name="Cichocki N."/>
            <person name="Veneault-Fourrey C."/>
            <person name="LaButti K."/>
            <person name="Lindquist E.A."/>
            <person name="Lipzen A."/>
            <person name="Lundell T."/>
            <person name="Morin E."/>
            <person name="Murat C."/>
            <person name="Riley R."/>
            <person name="Ohm R."/>
            <person name="Sun H."/>
            <person name="Tunlid A."/>
            <person name="Henrissat B."/>
            <person name="Grigoriev I.V."/>
            <person name="Hibbett D.S."/>
            <person name="Martin F."/>
        </authorList>
    </citation>
    <scope>NUCLEOTIDE SEQUENCE [LARGE SCALE GENOMIC DNA]</scope>
    <source>
        <strain evidence="3 4">SS14</strain>
    </source>
</reference>
<keyword evidence="4" id="KW-1185">Reference proteome</keyword>
<evidence type="ECO:0000259" key="2">
    <source>
        <dbReference type="PROSITE" id="PS51184"/>
    </source>
</evidence>
<feature type="compositionally biased region" description="Acidic residues" evidence="1">
    <location>
        <begin position="1"/>
        <end position="11"/>
    </location>
</feature>
<dbReference type="SUPFAM" id="SSF51197">
    <property type="entry name" value="Clavaminate synthase-like"/>
    <property type="match status" value="1"/>
</dbReference>